<dbReference type="PROSITE" id="PS50887">
    <property type="entry name" value="GGDEF"/>
    <property type="match status" value="1"/>
</dbReference>
<dbReference type="InterPro" id="IPR029787">
    <property type="entry name" value="Nucleotide_cyclase"/>
</dbReference>
<dbReference type="Gene3D" id="6.10.340.10">
    <property type="match status" value="1"/>
</dbReference>
<dbReference type="CDD" id="cd06225">
    <property type="entry name" value="HAMP"/>
    <property type="match status" value="1"/>
</dbReference>
<dbReference type="SMART" id="SM00304">
    <property type="entry name" value="HAMP"/>
    <property type="match status" value="1"/>
</dbReference>
<evidence type="ECO:0000259" key="2">
    <source>
        <dbReference type="PROSITE" id="PS50885"/>
    </source>
</evidence>
<reference evidence="4 5" key="1">
    <citation type="submission" date="2024-08" db="EMBL/GenBank/DDBJ databases">
        <authorList>
            <person name="Lu H."/>
        </authorList>
    </citation>
    <scope>NUCLEOTIDE SEQUENCE [LARGE SCALE GENOMIC DNA]</scope>
    <source>
        <strain evidence="4 5">BYS180W</strain>
    </source>
</reference>
<keyword evidence="1" id="KW-0812">Transmembrane</keyword>
<feature type="domain" description="GGDEF" evidence="3">
    <location>
        <begin position="349"/>
        <end position="489"/>
    </location>
</feature>
<keyword evidence="1" id="KW-0472">Membrane</keyword>
<sequence length="492" mass="55139">MLIRNKLAWHRSLQMALTLMCALAVVQLYVTYRQYARAELHLRQSDALVALMQKSSDDLTQMARLYVVTREPRFRSYYRSIWRIRAGQEAPAADYDATYWDRMAVAGASAPLVVMVPASAPQSLMQRMHDVGLDAEEARLLSTSHQRSEALIALEEEAMGLVDKADADAGSDSPWRRAVDLLHGEQYRHAKAQIMQPLSDLRQRLQSRSALQWQAAEAQLSRAIWMAAVALVLLALNALLVSVALARQVRRPIEALQAWAHGVRQGRLELRTRLSDPNEFGELSAAIDQMADAVQQNHSALREEVERRARAEEAVRHLANHDALTGLPSLRLLHDRLERALLGAQRHKQRLAVLFVDLNEFKPVNDTYGHHMGDEVLKVIGERLSTSVREADTVGRIGGDEFVLILPDVGDDETVQRLCDKLLEQIAQPIHLPEADAPLVVSAAIGVAVFPEDGSSVHMLLRLADRDMYRRKSRRPLLDKGEALQAWRPAVG</sequence>
<keyword evidence="4" id="KW-0808">Transferase</keyword>
<dbReference type="Pfam" id="PF00672">
    <property type="entry name" value="HAMP"/>
    <property type="match status" value="1"/>
</dbReference>
<feature type="transmembrane region" description="Helical" evidence="1">
    <location>
        <begin position="224"/>
        <end position="246"/>
    </location>
</feature>
<comment type="caution">
    <text evidence="4">The sequence shown here is derived from an EMBL/GenBank/DDBJ whole genome shotgun (WGS) entry which is preliminary data.</text>
</comment>
<dbReference type="InterPro" id="IPR003660">
    <property type="entry name" value="HAMP_dom"/>
</dbReference>
<dbReference type="Gene3D" id="3.30.70.270">
    <property type="match status" value="1"/>
</dbReference>
<dbReference type="InterPro" id="IPR000160">
    <property type="entry name" value="GGDEF_dom"/>
</dbReference>
<keyword evidence="4" id="KW-0548">Nucleotidyltransferase</keyword>
<dbReference type="SMART" id="SM00267">
    <property type="entry name" value="GGDEF"/>
    <property type="match status" value="1"/>
</dbReference>
<dbReference type="EMBL" id="JBIGHZ010000004">
    <property type="protein sequence ID" value="MFG6448752.1"/>
    <property type="molecule type" value="Genomic_DNA"/>
</dbReference>
<dbReference type="PROSITE" id="PS50885">
    <property type="entry name" value="HAMP"/>
    <property type="match status" value="1"/>
</dbReference>
<organism evidence="4 5">
    <name type="scientific">Roseateles rivi</name>
    <dbReference type="NCBI Taxonomy" id="3299028"/>
    <lineage>
        <taxon>Bacteria</taxon>
        <taxon>Pseudomonadati</taxon>
        <taxon>Pseudomonadota</taxon>
        <taxon>Betaproteobacteria</taxon>
        <taxon>Burkholderiales</taxon>
        <taxon>Sphaerotilaceae</taxon>
        <taxon>Roseateles</taxon>
    </lineage>
</organism>
<evidence type="ECO:0000259" key="3">
    <source>
        <dbReference type="PROSITE" id="PS50887"/>
    </source>
</evidence>
<feature type="transmembrane region" description="Helical" evidence="1">
    <location>
        <begin position="12"/>
        <end position="32"/>
    </location>
</feature>
<proteinExistence type="predicted"/>
<dbReference type="Proteomes" id="UP001606099">
    <property type="component" value="Unassembled WGS sequence"/>
</dbReference>
<dbReference type="Pfam" id="PF00990">
    <property type="entry name" value="GGDEF"/>
    <property type="match status" value="1"/>
</dbReference>
<name>A0ABW7FWQ4_9BURK</name>
<dbReference type="EC" id="2.7.7.65" evidence="4"/>
<dbReference type="PANTHER" id="PTHR46663:SF2">
    <property type="entry name" value="GGDEF DOMAIN-CONTAINING PROTEIN"/>
    <property type="match status" value="1"/>
</dbReference>
<dbReference type="InterPro" id="IPR052163">
    <property type="entry name" value="DGC-Regulatory_Protein"/>
</dbReference>
<evidence type="ECO:0000256" key="1">
    <source>
        <dbReference type="SAM" id="Phobius"/>
    </source>
</evidence>
<evidence type="ECO:0000313" key="4">
    <source>
        <dbReference type="EMBL" id="MFG6448752.1"/>
    </source>
</evidence>
<dbReference type="GO" id="GO:0052621">
    <property type="term" value="F:diguanylate cyclase activity"/>
    <property type="evidence" value="ECO:0007669"/>
    <property type="project" value="UniProtKB-EC"/>
</dbReference>
<protein>
    <submittedName>
        <fullName evidence="4">Diguanylate cyclase domain-containing protein</fullName>
        <ecNumber evidence="4">2.7.7.65</ecNumber>
    </submittedName>
</protein>
<dbReference type="NCBIfam" id="TIGR00254">
    <property type="entry name" value="GGDEF"/>
    <property type="match status" value="1"/>
</dbReference>
<dbReference type="SUPFAM" id="SSF55073">
    <property type="entry name" value="Nucleotide cyclase"/>
    <property type="match status" value="1"/>
</dbReference>
<evidence type="ECO:0000313" key="5">
    <source>
        <dbReference type="Proteomes" id="UP001606099"/>
    </source>
</evidence>
<feature type="domain" description="HAMP" evidence="2">
    <location>
        <begin position="247"/>
        <end position="299"/>
    </location>
</feature>
<dbReference type="PANTHER" id="PTHR46663">
    <property type="entry name" value="DIGUANYLATE CYCLASE DGCT-RELATED"/>
    <property type="match status" value="1"/>
</dbReference>
<dbReference type="SUPFAM" id="SSF158472">
    <property type="entry name" value="HAMP domain-like"/>
    <property type="match status" value="1"/>
</dbReference>
<keyword evidence="1" id="KW-1133">Transmembrane helix</keyword>
<dbReference type="CDD" id="cd01949">
    <property type="entry name" value="GGDEF"/>
    <property type="match status" value="1"/>
</dbReference>
<gene>
    <name evidence="4" type="ORF">ACG0Z6_10950</name>
</gene>
<keyword evidence="5" id="KW-1185">Reference proteome</keyword>
<dbReference type="RefSeq" id="WP_394461284.1">
    <property type="nucleotide sequence ID" value="NZ_JBIGHZ010000004.1"/>
</dbReference>
<dbReference type="InterPro" id="IPR043128">
    <property type="entry name" value="Rev_trsase/Diguanyl_cyclase"/>
</dbReference>
<accession>A0ABW7FWQ4</accession>